<gene>
    <name evidence="13" type="ORF">MED297_08136</name>
</gene>
<keyword evidence="8 10" id="KW-0472">Membrane</keyword>
<evidence type="ECO:0000256" key="2">
    <source>
        <dbReference type="ARBA" id="ARBA00022448"/>
    </source>
</evidence>
<evidence type="ECO:0000256" key="3">
    <source>
        <dbReference type="ARBA" id="ARBA00022452"/>
    </source>
</evidence>
<sequence>MSLIGLTSVHTFAHDSIAAQMVVADPELVWKAWDAEEDGPLETADAQFKSGWYVGGGTGLTEVSPEGSSGGFYVEDDRDWGYKVFAGWRFMSHWGAEISYVYTGEAGLGNVNPAIADDIADATIRYQIPTMAASYYLRGAEHPLDVFGRVGLSAITNSVSDDRIPYEKQTPVQLNLGIGVEWRINETWFARAAYDGFDNDASMLAISLGRYFTRHPDHRALPEPTPIPEPAAPEPITPPEPVCAEFNGAIDAIQFAVDSAQLNDTSRVRLQEAANTLRQFPDINIQIEAHTDSTASEAYNLSLSDQRAQAIRDYLIELGIDEQRLTATGYGESQPRASNESEEGRSLNRRVEFRMEDTSPCSMETVNTEESNS</sequence>
<keyword evidence="5" id="KW-0732">Signal</keyword>
<keyword evidence="4" id="KW-0812">Transmembrane</keyword>
<feature type="compositionally biased region" description="Basic and acidic residues" evidence="11">
    <location>
        <begin position="342"/>
        <end position="357"/>
    </location>
</feature>
<keyword evidence="3" id="KW-1134">Transmembrane beta strand</keyword>
<evidence type="ECO:0000256" key="7">
    <source>
        <dbReference type="ARBA" id="ARBA00023114"/>
    </source>
</evidence>
<evidence type="ECO:0000256" key="8">
    <source>
        <dbReference type="ARBA" id="ARBA00023136"/>
    </source>
</evidence>
<proteinExistence type="predicted"/>
<dbReference type="Proteomes" id="UP000005953">
    <property type="component" value="Unassembled WGS sequence"/>
</dbReference>
<dbReference type="GO" id="GO:0006811">
    <property type="term" value="P:monoatomic ion transport"/>
    <property type="evidence" value="ECO:0007669"/>
    <property type="project" value="UniProtKB-KW"/>
</dbReference>
<organism evidence="13 14">
    <name type="scientific">Reinekea blandensis MED297</name>
    <dbReference type="NCBI Taxonomy" id="314283"/>
    <lineage>
        <taxon>Bacteria</taxon>
        <taxon>Pseudomonadati</taxon>
        <taxon>Pseudomonadota</taxon>
        <taxon>Gammaproteobacteria</taxon>
        <taxon>Oceanospirillales</taxon>
        <taxon>Saccharospirillaceae</taxon>
        <taxon>Reinekea</taxon>
    </lineage>
</organism>
<evidence type="ECO:0000256" key="11">
    <source>
        <dbReference type="SAM" id="MobiDB-lite"/>
    </source>
</evidence>
<dbReference type="CDD" id="cd07185">
    <property type="entry name" value="OmpA_C-like"/>
    <property type="match status" value="1"/>
</dbReference>
<dbReference type="EMBL" id="AAOE01000006">
    <property type="protein sequence ID" value="EAR10042.1"/>
    <property type="molecule type" value="Genomic_DNA"/>
</dbReference>
<evidence type="ECO:0000256" key="6">
    <source>
        <dbReference type="ARBA" id="ARBA00023065"/>
    </source>
</evidence>
<dbReference type="InterPro" id="IPR006664">
    <property type="entry name" value="OMP_bac"/>
</dbReference>
<dbReference type="PRINTS" id="PR01021">
    <property type="entry name" value="OMPADOMAIN"/>
</dbReference>
<keyword evidence="6" id="KW-0406">Ion transport</keyword>
<keyword evidence="9" id="KW-0998">Cell outer membrane</keyword>
<evidence type="ECO:0000256" key="5">
    <source>
        <dbReference type="ARBA" id="ARBA00022729"/>
    </source>
</evidence>
<dbReference type="InterPro" id="IPR050330">
    <property type="entry name" value="Bact_OuterMem_StrucFunc"/>
</dbReference>
<evidence type="ECO:0000256" key="9">
    <source>
        <dbReference type="ARBA" id="ARBA00023237"/>
    </source>
</evidence>
<keyword evidence="2" id="KW-0813">Transport</keyword>
<dbReference type="PANTHER" id="PTHR30329:SF21">
    <property type="entry name" value="LIPOPROTEIN YIAD-RELATED"/>
    <property type="match status" value="1"/>
</dbReference>
<evidence type="ECO:0000256" key="1">
    <source>
        <dbReference type="ARBA" id="ARBA00004571"/>
    </source>
</evidence>
<dbReference type="Pfam" id="PF13505">
    <property type="entry name" value="OMP_b-brl"/>
    <property type="match status" value="1"/>
</dbReference>
<comment type="subcellular location">
    <subcellularLocation>
        <location evidence="1">Cell outer membrane</location>
        <topology evidence="1">Multi-pass membrane protein</topology>
    </subcellularLocation>
</comment>
<dbReference type="GO" id="GO:0009279">
    <property type="term" value="C:cell outer membrane"/>
    <property type="evidence" value="ECO:0007669"/>
    <property type="project" value="UniProtKB-SubCell"/>
</dbReference>
<comment type="caution">
    <text evidence="13">The sequence shown here is derived from an EMBL/GenBank/DDBJ whole genome shotgun (WGS) entry which is preliminary data.</text>
</comment>
<dbReference type="InterPro" id="IPR036737">
    <property type="entry name" value="OmpA-like_sf"/>
</dbReference>
<dbReference type="Gene3D" id="2.40.160.20">
    <property type="match status" value="1"/>
</dbReference>
<feature type="domain" description="OmpA-like" evidence="12">
    <location>
        <begin position="242"/>
        <end position="359"/>
    </location>
</feature>
<feature type="compositionally biased region" description="Polar residues" evidence="11">
    <location>
        <begin position="359"/>
        <end position="373"/>
    </location>
</feature>
<dbReference type="Gene3D" id="3.30.1330.60">
    <property type="entry name" value="OmpA-like domain"/>
    <property type="match status" value="1"/>
</dbReference>
<dbReference type="Pfam" id="PF00691">
    <property type="entry name" value="OmpA"/>
    <property type="match status" value="1"/>
</dbReference>
<dbReference type="GO" id="GO:0015288">
    <property type="term" value="F:porin activity"/>
    <property type="evidence" value="ECO:0007669"/>
    <property type="project" value="UniProtKB-KW"/>
</dbReference>
<evidence type="ECO:0000256" key="4">
    <source>
        <dbReference type="ARBA" id="ARBA00022692"/>
    </source>
</evidence>
<dbReference type="InterPro" id="IPR027385">
    <property type="entry name" value="Beta-barrel_OMP"/>
</dbReference>
<dbReference type="SUPFAM" id="SSF103088">
    <property type="entry name" value="OmpA-like"/>
    <property type="match status" value="1"/>
</dbReference>
<keyword evidence="14" id="KW-1185">Reference proteome</keyword>
<evidence type="ECO:0000256" key="10">
    <source>
        <dbReference type="PROSITE-ProRule" id="PRU00473"/>
    </source>
</evidence>
<keyword evidence="7" id="KW-0626">Porin</keyword>
<protein>
    <submittedName>
        <fullName evidence="13">OmpA/MotB</fullName>
    </submittedName>
</protein>
<accession>A4BCW0</accession>
<evidence type="ECO:0000259" key="12">
    <source>
        <dbReference type="PROSITE" id="PS51123"/>
    </source>
</evidence>
<evidence type="ECO:0000313" key="14">
    <source>
        <dbReference type="Proteomes" id="UP000005953"/>
    </source>
</evidence>
<dbReference type="PANTHER" id="PTHR30329">
    <property type="entry name" value="STATOR ELEMENT OF FLAGELLAR MOTOR COMPLEX"/>
    <property type="match status" value="1"/>
</dbReference>
<dbReference type="SUPFAM" id="SSF56925">
    <property type="entry name" value="OMPA-like"/>
    <property type="match status" value="1"/>
</dbReference>
<feature type="region of interest" description="Disordered" evidence="11">
    <location>
        <begin position="326"/>
        <end position="373"/>
    </location>
</feature>
<dbReference type="InterPro" id="IPR011250">
    <property type="entry name" value="OMP/PagP_B-barrel"/>
</dbReference>
<dbReference type="PROSITE" id="PS51123">
    <property type="entry name" value="OMPA_2"/>
    <property type="match status" value="1"/>
</dbReference>
<name>A4BCW0_9GAMM</name>
<dbReference type="PRINTS" id="PR01023">
    <property type="entry name" value="NAFLGMOTY"/>
</dbReference>
<dbReference type="InterPro" id="IPR006665">
    <property type="entry name" value="OmpA-like"/>
</dbReference>
<dbReference type="AlphaFoldDB" id="A4BCW0"/>
<dbReference type="GO" id="GO:0046930">
    <property type="term" value="C:pore complex"/>
    <property type="evidence" value="ECO:0007669"/>
    <property type="project" value="UniProtKB-KW"/>
</dbReference>
<dbReference type="STRING" id="314283.MED297_08136"/>
<evidence type="ECO:0000313" key="13">
    <source>
        <dbReference type="EMBL" id="EAR10042.1"/>
    </source>
</evidence>
<dbReference type="HOGENOM" id="CLU_741607_0_0_6"/>
<reference evidence="13 14" key="1">
    <citation type="submission" date="2006-02" db="EMBL/GenBank/DDBJ databases">
        <authorList>
            <person name="Pinhassi J."/>
            <person name="Pedros-Alio C."/>
            <person name="Ferriera S."/>
            <person name="Johnson J."/>
            <person name="Kravitz S."/>
            <person name="Halpern A."/>
            <person name="Remington K."/>
            <person name="Beeson K."/>
            <person name="Tran B."/>
            <person name="Rogers Y.-H."/>
            <person name="Friedman R."/>
            <person name="Venter J.C."/>
        </authorList>
    </citation>
    <scope>NUCLEOTIDE SEQUENCE [LARGE SCALE GENOMIC DNA]</scope>
    <source>
        <strain evidence="13 14">MED297</strain>
    </source>
</reference>